<dbReference type="InterPro" id="IPR016024">
    <property type="entry name" value="ARM-type_fold"/>
</dbReference>
<proteinExistence type="predicted"/>
<comment type="caution">
    <text evidence="1">The sequence shown here is derived from an EMBL/GenBank/DDBJ whole genome shotgun (WGS) entry which is preliminary data.</text>
</comment>
<keyword evidence="2" id="KW-1185">Reference proteome</keyword>
<feature type="non-terminal residue" evidence="1">
    <location>
        <position position="183"/>
    </location>
</feature>
<name>A0A0P9GYA0_9CHLR</name>
<dbReference type="AlphaFoldDB" id="A0A0P9GYA0"/>
<dbReference type="SUPFAM" id="SSF48371">
    <property type="entry name" value="ARM repeat"/>
    <property type="match status" value="1"/>
</dbReference>
<gene>
    <name evidence="1" type="ORF">SE17_43345</name>
</gene>
<dbReference type="Proteomes" id="UP000050509">
    <property type="component" value="Unassembled WGS sequence"/>
</dbReference>
<dbReference type="InterPro" id="IPR011989">
    <property type="entry name" value="ARM-like"/>
</dbReference>
<accession>A0A0P9GYA0</accession>
<evidence type="ECO:0000313" key="2">
    <source>
        <dbReference type="Proteomes" id="UP000050509"/>
    </source>
</evidence>
<dbReference type="EMBL" id="LJCR01003577">
    <property type="protein sequence ID" value="KPV46412.1"/>
    <property type="molecule type" value="Genomic_DNA"/>
</dbReference>
<organism evidence="1 2">
    <name type="scientific">Kouleothrix aurantiaca</name>
    <dbReference type="NCBI Taxonomy" id="186479"/>
    <lineage>
        <taxon>Bacteria</taxon>
        <taxon>Bacillati</taxon>
        <taxon>Chloroflexota</taxon>
        <taxon>Chloroflexia</taxon>
        <taxon>Chloroflexales</taxon>
        <taxon>Roseiflexineae</taxon>
        <taxon>Roseiflexaceae</taxon>
        <taxon>Kouleothrix</taxon>
    </lineage>
</organism>
<dbReference type="Gene3D" id="1.25.10.10">
    <property type="entry name" value="Leucine-rich Repeat Variant"/>
    <property type="match status" value="1"/>
</dbReference>
<protein>
    <recommendedName>
        <fullName evidence="3">PBS lyase</fullName>
    </recommendedName>
</protein>
<sequence>MNPALDTFTRGALAEGLGQRHVFSALPLLRQLADDPSSDTHLRGQAILGLGLLNDPTTETILLRIASDPQEDIALRGLAADYLPSTLSAEGCRTMRDLLRGERQPTPLLTGALRTLGRTHDHEALSLMLQYFDDPNPSVAQAAIDALADIGDASVSPKLVQLSQQPNIDHALRLQAVGALLKL</sequence>
<evidence type="ECO:0008006" key="3">
    <source>
        <dbReference type="Google" id="ProtNLM"/>
    </source>
</evidence>
<dbReference type="Pfam" id="PF13646">
    <property type="entry name" value="HEAT_2"/>
    <property type="match status" value="2"/>
</dbReference>
<reference evidence="1 2" key="1">
    <citation type="submission" date="2015-09" db="EMBL/GenBank/DDBJ databases">
        <title>Draft genome sequence of Kouleothrix aurantiaca JCM 19913.</title>
        <authorList>
            <person name="Hemp J."/>
        </authorList>
    </citation>
    <scope>NUCLEOTIDE SEQUENCE [LARGE SCALE GENOMIC DNA]</scope>
    <source>
        <strain evidence="1 2">COM-B</strain>
    </source>
</reference>
<evidence type="ECO:0000313" key="1">
    <source>
        <dbReference type="EMBL" id="KPV46412.1"/>
    </source>
</evidence>